<feature type="compositionally biased region" description="Basic residues" evidence="14">
    <location>
        <begin position="77"/>
        <end position="96"/>
    </location>
</feature>
<evidence type="ECO:0000256" key="15">
    <source>
        <dbReference type="SAM" id="Phobius"/>
    </source>
</evidence>
<evidence type="ECO:0000256" key="14">
    <source>
        <dbReference type="SAM" id="MobiDB-lite"/>
    </source>
</evidence>
<protein>
    <recommendedName>
        <fullName evidence="20">Penicillin-insensitive transglycosylase</fullName>
    </recommendedName>
</protein>
<evidence type="ECO:0000259" key="17">
    <source>
        <dbReference type="Pfam" id="PF00912"/>
    </source>
</evidence>
<evidence type="ECO:0000256" key="13">
    <source>
        <dbReference type="ARBA" id="ARBA00049902"/>
    </source>
</evidence>
<dbReference type="OrthoDB" id="9766909at2"/>
<dbReference type="EMBL" id="AGWN01000001">
    <property type="protein sequence ID" value="EPD31324.1"/>
    <property type="molecule type" value="Genomic_DNA"/>
</dbReference>
<keyword evidence="3" id="KW-0121">Carboxypeptidase</keyword>
<feature type="compositionally biased region" description="Polar residues" evidence="14">
    <location>
        <begin position="54"/>
        <end position="71"/>
    </location>
</feature>
<dbReference type="GO" id="GO:0009002">
    <property type="term" value="F:serine-type D-Ala-D-Ala carboxypeptidase activity"/>
    <property type="evidence" value="ECO:0007669"/>
    <property type="project" value="UniProtKB-EC"/>
</dbReference>
<keyword evidence="19" id="KW-1185">Reference proteome</keyword>
<keyword evidence="10" id="KW-0511">Multifunctional enzyme</keyword>
<evidence type="ECO:0000313" key="18">
    <source>
        <dbReference type="EMBL" id="EPD31324.1"/>
    </source>
</evidence>
<dbReference type="GO" id="GO:0008360">
    <property type="term" value="P:regulation of cell shape"/>
    <property type="evidence" value="ECO:0007669"/>
    <property type="project" value="UniProtKB-KW"/>
</dbReference>
<accession>A0A9W5VWX2</accession>
<keyword evidence="5" id="KW-0328">Glycosyltransferase</keyword>
<evidence type="ECO:0000256" key="7">
    <source>
        <dbReference type="ARBA" id="ARBA00022801"/>
    </source>
</evidence>
<name>A0A9W5VWX2_9ACTO</name>
<evidence type="ECO:0000256" key="3">
    <source>
        <dbReference type="ARBA" id="ARBA00022645"/>
    </source>
</evidence>
<dbReference type="GO" id="GO:0009252">
    <property type="term" value="P:peptidoglycan biosynthetic process"/>
    <property type="evidence" value="ECO:0007669"/>
    <property type="project" value="UniProtKB-KW"/>
</dbReference>
<dbReference type="GO" id="GO:0006508">
    <property type="term" value="P:proteolysis"/>
    <property type="evidence" value="ECO:0007669"/>
    <property type="project" value="UniProtKB-KW"/>
</dbReference>
<evidence type="ECO:0000256" key="11">
    <source>
        <dbReference type="ARBA" id="ARBA00023316"/>
    </source>
</evidence>
<evidence type="ECO:0000256" key="10">
    <source>
        <dbReference type="ARBA" id="ARBA00023268"/>
    </source>
</evidence>
<keyword evidence="4" id="KW-0645">Protease</keyword>
<evidence type="ECO:0000256" key="9">
    <source>
        <dbReference type="ARBA" id="ARBA00022984"/>
    </source>
</evidence>
<keyword evidence="6" id="KW-0808">Transferase</keyword>
<dbReference type="FunFam" id="1.10.3810.10:FF:000001">
    <property type="entry name" value="Penicillin-binding protein 1A"/>
    <property type="match status" value="1"/>
</dbReference>
<dbReference type="GO" id="GO:0030288">
    <property type="term" value="C:outer membrane-bounded periplasmic space"/>
    <property type="evidence" value="ECO:0007669"/>
    <property type="project" value="TreeGrafter"/>
</dbReference>
<comment type="similarity">
    <text evidence="2">In the N-terminal section; belongs to the glycosyltransferase 51 family.</text>
</comment>
<keyword evidence="15" id="KW-0812">Transmembrane</keyword>
<feature type="compositionally biased region" description="Low complexity" evidence="14">
    <location>
        <begin position="722"/>
        <end position="737"/>
    </location>
</feature>
<comment type="similarity">
    <text evidence="1">In the C-terminal section; belongs to the transpeptidase family.</text>
</comment>
<feature type="domain" description="Penicillin-binding protein transpeptidase" evidence="16">
    <location>
        <begin position="418"/>
        <end position="646"/>
    </location>
</feature>
<comment type="caution">
    <text evidence="18">The sequence shown here is derived from an EMBL/GenBank/DDBJ whole genome shotgun (WGS) entry which is preliminary data.</text>
</comment>
<dbReference type="PANTHER" id="PTHR32282:SF34">
    <property type="entry name" value="PENICILLIN-BINDING PROTEIN 1A"/>
    <property type="match status" value="1"/>
</dbReference>
<feature type="compositionally biased region" description="Basic and acidic residues" evidence="14">
    <location>
        <begin position="738"/>
        <end position="748"/>
    </location>
</feature>
<proteinExistence type="inferred from homology"/>
<evidence type="ECO:0000256" key="6">
    <source>
        <dbReference type="ARBA" id="ARBA00022679"/>
    </source>
</evidence>
<dbReference type="InterPro" id="IPR012338">
    <property type="entry name" value="Beta-lactam/transpept-like"/>
</dbReference>
<feature type="region of interest" description="Disordered" evidence="14">
    <location>
        <begin position="1"/>
        <end position="96"/>
    </location>
</feature>
<evidence type="ECO:0000256" key="4">
    <source>
        <dbReference type="ARBA" id="ARBA00022670"/>
    </source>
</evidence>
<dbReference type="GO" id="GO:0008955">
    <property type="term" value="F:peptidoglycan glycosyltransferase activity"/>
    <property type="evidence" value="ECO:0007669"/>
    <property type="project" value="UniProtKB-EC"/>
</dbReference>
<keyword evidence="11" id="KW-0961">Cell wall biogenesis/degradation</keyword>
<dbReference type="InterPro" id="IPR050396">
    <property type="entry name" value="Glycosyltr_51/Transpeptidase"/>
</dbReference>
<keyword evidence="15" id="KW-1133">Transmembrane helix</keyword>
<dbReference type="GO" id="GO:0008658">
    <property type="term" value="F:penicillin binding"/>
    <property type="evidence" value="ECO:0007669"/>
    <property type="project" value="InterPro"/>
</dbReference>
<keyword evidence="15" id="KW-0472">Membrane</keyword>
<evidence type="ECO:0000256" key="2">
    <source>
        <dbReference type="ARBA" id="ARBA00007739"/>
    </source>
</evidence>
<dbReference type="SUPFAM" id="SSF56601">
    <property type="entry name" value="beta-lactamase/transpeptidase-like"/>
    <property type="match status" value="1"/>
</dbReference>
<feature type="compositionally biased region" description="Low complexity" evidence="14">
    <location>
        <begin position="34"/>
        <end position="51"/>
    </location>
</feature>
<sequence>MADSREPNKNSNRKPSGLPSRRSIHRHGTTATNPGSKTPSSSIPKSPQSKPAVTASSSPRKNISTASQPSGKTTKTTARKPAAKSGKKTSGGNKKKSTGARIGIGILIAFLTVVILGSIGFMVAYASVTLPKPGEFALAQKTSVYYSDGETELGTFAEIDRTIIDTQTIPDYVGKAVISSEDRTFYTNSGIDLKGIARAFINNVRGGSLQGASTLSQQYVERYYLDTTTSIKGKIKEALLALKINRQQSKDEILENYLNTIYFGRGAYGIEEAALKYFGHPATDLTLSESALLAGIIPAPSAWDPAVDPDVAKVRFDRVLKHMVEDGWITQDEANDATFPETIDPHSETSMTGWKGHLMQQIRTELENRAGITPEQLDSGGYVIVTTLDKDLQDYAVEAVNELPDDHDAGLQVALSSINPVNGEIVAEFAGADYQERQSNAVTQDRAMAGSTMKPFGLIAYMQAGGTIEDMYNGNSPLQITDKRTGEVTPPLGNYGGFSYGYVNMVRATSLSINTPFVEMNNEMGPGKTRDAAIKLGLPEDTVGLDDTLRNILGSASPHNLDLTRAYATIASGGLRSTPHMIKEVTRYDGEQIYQGPTSTERVFDSEIISAALPGMQASAQWGSGEKAGTIGRPVLAKTGSSEENRSAQFAGAIPQLATVVSMYQIGEDGNEVSITPFGGEYEVTGSTWPGTVWQTYMLKAIDKYEVAEFDWYKPDVRRSTFKTYTPPTETTTTQTQKTEKKEKREEPTQTEAPNDTPTTNPPTEPATEPDENH</sequence>
<evidence type="ECO:0000256" key="1">
    <source>
        <dbReference type="ARBA" id="ARBA00007090"/>
    </source>
</evidence>
<dbReference type="Gene3D" id="1.10.3810.10">
    <property type="entry name" value="Biosynthetic peptidoglycan transglycosylase-like"/>
    <property type="match status" value="1"/>
</dbReference>
<evidence type="ECO:0008006" key="20">
    <source>
        <dbReference type="Google" id="ProtNLM"/>
    </source>
</evidence>
<keyword evidence="8" id="KW-0133">Cell shape</keyword>
<gene>
    <name evidence="18" type="ORF">HMPREF9238_01092</name>
</gene>
<keyword evidence="9" id="KW-0573">Peptidoglycan synthesis</keyword>
<dbReference type="Proteomes" id="UP000014387">
    <property type="component" value="Unassembled WGS sequence"/>
</dbReference>
<feature type="transmembrane region" description="Helical" evidence="15">
    <location>
        <begin position="102"/>
        <end position="126"/>
    </location>
</feature>
<dbReference type="Gene3D" id="3.40.710.10">
    <property type="entry name" value="DD-peptidase/beta-lactamase superfamily"/>
    <property type="match status" value="1"/>
</dbReference>
<dbReference type="Pfam" id="PF00912">
    <property type="entry name" value="Transgly"/>
    <property type="match status" value="1"/>
</dbReference>
<dbReference type="InterPro" id="IPR023346">
    <property type="entry name" value="Lysozyme-like_dom_sf"/>
</dbReference>
<feature type="region of interest" description="Disordered" evidence="14">
    <location>
        <begin position="721"/>
        <end position="774"/>
    </location>
</feature>
<dbReference type="InterPro" id="IPR001264">
    <property type="entry name" value="Glyco_trans_51"/>
</dbReference>
<feature type="compositionally biased region" description="Low complexity" evidence="14">
    <location>
        <begin position="750"/>
        <end position="759"/>
    </location>
</feature>
<dbReference type="InterPro" id="IPR001460">
    <property type="entry name" value="PCN-bd_Tpept"/>
</dbReference>
<evidence type="ECO:0000256" key="5">
    <source>
        <dbReference type="ARBA" id="ARBA00022676"/>
    </source>
</evidence>
<comment type="catalytic activity">
    <reaction evidence="13">
        <text>[GlcNAc-(1-&gt;4)-Mur2Ac(oyl-L-Ala-gamma-D-Glu-L-Lys-D-Ala-D-Ala)](n)-di-trans,octa-cis-undecaprenyl diphosphate + beta-D-GlcNAc-(1-&gt;4)-Mur2Ac(oyl-L-Ala-gamma-D-Glu-L-Lys-D-Ala-D-Ala)-di-trans,octa-cis-undecaprenyl diphosphate = [GlcNAc-(1-&gt;4)-Mur2Ac(oyl-L-Ala-gamma-D-Glu-L-Lys-D-Ala-D-Ala)](n+1)-di-trans,octa-cis-undecaprenyl diphosphate + di-trans,octa-cis-undecaprenyl diphosphate + H(+)</text>
        <dbReference type="Rhea" id="RHEA:23708"/>
        <dbReference type="Rhea" id="RHEA-COMP:9602"/>
        <dbReference type="Rhea" id="RHEA-COMP:9603"/>
        <dbReference type="ChEBI" id="CHEBI:15378"/>
        <dbReference type="ChEBI" id="CHEBI:58405"/>
        <dbReference type="ChEBI" id="CHEBI:60033"/>
        <dbReference type="ChEBI" id="CHEBI:78435"/>
        <dbReference type="EC" id="2.4.99.28"/>
    </reaction>
</comment>
<dbReference type="PANTHER" id="PTHR32282">
    <property type="entry name" value="BINDING PROTEIN TRANSPEPTIDASE, PUTATIVE-RELATED"/>
    <property type="match status" value="1"/>
</dbReference>
<dbReference type="InterPro" id="IPR036950">
    <property type="entry name" value="PBP_transglycosylase"/>
</dbReference>
<evidence type="ECO:0000313" key="19">
    <source>
        <dbReference type="Proteomes" id="UP000014387"/>
    </source>
</evidence>
<evidence type="ECO:0000256" key="8">
    <source>
        <dbReference type="ARBA" id="ARBA00022960"/>
    </source>
</evidence>
<feature type="domain" description="Glycosyl transferase family 51" evidence="17">
    <location>
        <begin position="153"/>
        <end position="323"/>
    </location>
</feature>
<evidence type="ECO:0000256" key="12">
    <source>
        <dbReference type="ARBA" id="ARBA00034000"/>
    </source>
</evidence>
<organism evidence="18 19">
    <name type="scientific">Gleimia europaea ACS-120-V-Col10b</name>
    <dbReference type="NCBI Taxonomy" id="883069"/>
    <lineage>
        <taxon>Bacteria</taxon>
        <taxon>Bacillati</taxon>
        <taxon>Actinomycetota</taxon>
        <taxon>Actinomycetes</taxon>
        <taxon>Actinomycetales</taxon>
        <taxon>Actinomycetaceae</taxon>
        <taxon>Gleimia</taxon>
    </lineage>
</organism>
<keyword evidence="7" id="KW-0378">Hydrolase</keyword>
<dbReference type="AlphaFoldDB" id="A0A9W5VWX2"/>
<dbReference type="RefSeq" id="WP_016444435.1">
    <property type="nucleotide sequence ID" value="NZ_KE150266.1"/>
</dbReference>
<comment type="catalytic activity">
    <reaction evidence="12">
        <text>Preferential cleavage: (Ac)2-L-Lys-D-Ala-|-D-Ala. Also transpeptidation of peptidyl-alanyl moieties that are N-acyl substituents of D-alanine.</text>
        <dbReference type="EC" id="3.4.16.4"/>
    </reaction>
</comment>
<reference evidence="18 19" key="1">
    <citation type="submission" date="2013-05" db="EMBL/GenBank/DDBJ databases">
        <title>The Genome Sequence of Actinomyces europaeus ACS-120-V-COL10B.</title>
        <authorList>
            <consortium name="The Broad Institute Genomics Platform"/>
            <person name="Earl A."/>
            <person name="Ward D."/>
            <person name="Feldgarden M."/>
            <person name="Gevers D."/>
            <person name="Saerens B."/>
            <person name="Vaneechoutte M."/>
            <person name="Walker B."/>
            <person name="Young S."/>
            <person name="Zeng Q."/>
            <person name="Gargeya S."/>
            <person name="Fitzgerald M."/>
            <person name="Haas B."/>
            <person name="Abouelleil A."/>
            <person name="Allen A.W."/>
            <person name="Alvarado L."/>
            <person name="Arachchi H.M."/>
            <person name="Berlin A.M."/>
            <person name="Chapman S.B."/>
            <person name="Gainer-Dewar J."/>
            <person name="Goldberg J."/>
            <person name="Griggs A."/>
            <person name="Gujja S."/>
            <person name="Hansen M."/>
            <person name="Howarth C."/>
            <person name="Imamovic A."/>
            <person name="Ireland A."/>
            <person name="Larimer J."/>
            <person name="McCowan C."/>
            <person name="Murphy C."/>
            <person name="Pearson M."/>
            <person name="Poon T.W."/>
            <person name="Priest M."/>
            <person name="Roberts A."/>
            <person name="Saif S."/>
            <person name="Shea T."/>
            <person name="Sisk P."/>
            <person name="Sykes S."/>
            <person name="Wortman J."/>
            <person name="Nusbaum C."/>
            <person name="Birren B."/>
        </authorList>
    </citation>
    <scope>NUCLEOTIDE SEQUENCE [LARGE SCALE GENOMIC DNA]</scope>
    <source>
        <strain evidence="18 19">ACS-120-V-Col10b</strain>
    </source>
</reference>
<dbReference type="SUPFAM" id="SSF53955">
    <property type="entry name" value="Lysozyme-like"/>
    <property type="match status" value="1"/>
</dbReference>
<dbReference type="Pfam" id="PF00905">
    <property type="entry name" value="Transpeptidase"/>
    <property type="match status" value="1"/>
</dbReference>
<dbReference type="GO" id="GO:0071555">
    <property type="term" value="P:cell wall organization"/>
    <property type="evidence" value="ECO:0007669"/>
    <property type="project" value="UniProtKB-KW"/>
</dbReference>
<evidence type="ECO:0000259" key="16">
    <source>
        <dbReference type="Pfam" id="PF00905"/>
    </source>
</evidence>